<keyword evidence="3" id="KW-0804">Transcription</keyword>
<dbReference type="InterPro" id="IPR036388">
    <property type="entry name" value="WH-like_DNA-bd_sf"/>
</dbReference>
<dbReference type="PANTHER" id="PTHR44846:SF17">
    <property type="entry name" value="GNTR-FAMILY TRANSCRIPTIONAL REGULATOR"/>
    <property type="match status" value="1"/>
</dbReference>
<comment type="caution">
    <text evidence="5">The sequence shown here is derived from an EMBL/GenBank/DDBJ whole genome shotgun (WGS) entry which is preliminary data.</text>
</comment>
<dbReference type="PROSITE" id="PS50949">
    <property type="entry name" value="HTH_GNTR"/>
    <property type="match status" value="1"/>
</dbReference>
<dbReference type="SMART" id="SM00345">
    <property type="entry name" value="HTH_GNTR"/>
    <property type="match status" value="1"/>
</dbReference>
<evidence type="ECO:0000256" key="1">
    <source>
        <dbReference type="ARBA" id="ARBA00023015"/>
    </source>
</evidence>
<dbReference type="GO" id="GO:0045892">
    <property type="term" value="P:negative regulation of DNA-templated transcription"/>
    <property type="evidence" value="ECO:0007669"/>
    <property type="project" value="TreeGrafter"/>
</dbReference>
<organism evidence="5 6">
    <name type="scientific">Sporosarcina limicola</name>
    <dbReference type="NCBI Taxonomy" id="34101"/>
    <lineage>
        <taxon>Bacteria</taxon>
        <taxon>Bacillati</taxon>
        <taxon>Bacillota</taxon>
        <taxon>Bacilli</taxon>
        <taxon>Bacillales</taxon>
        <taxon>Caryophanaceae</taxon>
        <taxon>Sporosarcina</taxon>
    </lineage>
</organism>
<dbReference type="SUPFAM" id="SSF64288">
    <property type="entry name" value="Chorismate lyase-like"/>
    <property type="match status" value="1"/>
</dbReference>
<dbReference type="InterPro" id="IPR050679">
    <property type="entry name" value="Bact_HTH_transcr_reg"/>
</dbReference>
<dbReference type="InterPro" id="IPR011663">
    <property type="entry name" value="UTRA"/>
</dbReference>
<dbReference type="Gene3D" id="1.10.10.10">
    <property type="entry name" value="Winged helix-like DNA-binding domain superfamily/Winged helix DNA-binding domain"/>
    <property type="match status" value="1"/>
</dbReference>
<keyword evidence="1" id="KW-0805">Transcription regulation</keyword>
<gene>
    <name evidence="5" type="ORF">H4683_000479</name>
</gene>
<reference evidence="5" key="1">
    <citation type="submission" date="2020-10" db="EMBL/GenBank/DDBJ databases">
        <title>Genomic Encyclopedia of Type Strains, Phase IV (KMG-IV): sequencing the most valuable type-strain genomes for metagenomic binning, comparative biology and taxonomic classification.</title>
        <authorList>
            <person name="Goeker M."/>
        </authorList>
    </citation>
    <scope>NUCLEOTIDE SEQUENCE</scope>
    <source>
        <strain evidence="5">DSM 13886</strain>
    </source>
</reference>
<evidence type="ECO:0000313" key="5">
    <source>
        <dbReference type="EMBL" id="MBE1553405.1"/>
    </source>
</evidence>
<evidence type="ECO:0000256" key="3">
    <source>
        <dbReference type="ARBA" id="ARBA00023163"/>
    </source>
</evidence>
<dbReference type="PANTHER" id="PTHR44846">
    <property type="entry name" value="MANNOSYL-D-GLYCERATE TRANSPORT/METABOLISM SYSTEM REPRESSOR MNGR-RELATED"/>
    <property type="match status" value="1"/>
</dbReference>
<dbReference type="InterPro" id="IPR036390">
    <property type="entry name" value="WH_DNA-bd_sf"/>
</dbReference>
<evidence type="ECO:0000313" key="6">
    <source>
        <dbReference type="Proteomes" id="UP000658225"/>
    </source>
</evidence>
<dbReference type="Gene3D" id="3.40.1410.10">
    <property type="entry name" value="Chorismate lyase-like"/>
    <property type="match status" value="1"/>
</dbReference>
<dbReference type="AlphaFoldDB" id="A0A927MFA5"/>
<dbReference type="InterPro" id="IPR000524">
    <property type="entry name" value="Tscrpt_reg_HTH_GntR"/>
</dbReference>
<dbReference type="EMBL" id="JADBEL010000002">
    <property type="protein sequence ID" value="MBE1553405.1"/>
    <property type="molecule type" value="Genomic_DNA"/>
</dbReference>
<dbReference type="CDD" id="cd07377">
    <property type="entry name" value="WHTH_GntR"/>
    <property type="match status" value="1"/>
</dbReference>
<name>A0A927MFA5_9BACL</name>
<evidence type="ECO:0000256" key="2">
    <source>
        <dbReference type="ARBA" id="ARBA00023125"/>
    </source>
</evidence>
<feature type="domain" description="HTH gntR-type" evidence="4">
    <location>
        <begin position="23"/>
        <end position="91"/>
    </location>
</feature>
<dbReference type="Proteomes" id="UP000658225">
    <property type="component" value="Unassembled WGS sequence"/>
</dbReference>
<keyword evidence="2" id="KW-0238">DNA-binding</keyword>
<dbReference type="SMART" id="SM00866">
    <property type="entry name" value="UTRA"/>
    <property type="match status" value="1"/>
</dbReference>
<dbReference type="GO" id="GO:0003677">
    <property type="term" value="F:DNA binding"/>
    <property type="evidence" value="ECO:0007669"/>
    <property type="project" value="UniProtKB-KW"/>
</dbReference>
<dbReference type="InterPro" id="IPR028978">
    <property type="entry name" value="Chorismate_lyase_/UTRA_dom_sf"/>
</dbReference>
<sequence>MTFNIRGLTSSRGDGMMVKADQRHLYVQVIEHLKRDIETGVFKENERFPSEFELARTLGVSRATLREALRVLEEEKVIVRKHGVGTFVNPKPLFSSGIEHLSSISSMIRDAGMEPGTIFMDVSETNPREEEIAKFDCSRNDSLVTIKRVRTADGTPVVYCIDHVLSKNLSAGTEELLDNSIFDAIEKSGSKRIVQAVAHIEPVGYDDEASSILRCGVEVPLLVLQQHHYSEEGEMVLYSKDYFRADKFNFHVVRKRV</sequence>
<evidence type="ECO:0000259" key="4">
    <source>
        <dbReference type="PROSITE" id="PS50949"/>
    </source>
</evidence>
<dbReference type="Pfam" id="PF07702">
    <property type="entry name" value="UTRA"/>
    <property type="match status" value="1"/>
</dbReference>
<dbReference type="Pfam" id="PF00392">
    <property type="entry name" value="GntR"/>
    <property type="match status" value="1"/>
</dbReference>
<dbReference type="GO" id="GO:0003700">
    <property type="term" value="F:DNA-binding transcription factor activity"/>
    <property type="evidence" value="ECO:0007669"/>
    <property type="project" value="InterPro"/>
</dbReference>
<accession>A0A927MFA5</accession>
<protein>
    <submittedName>
        <fullName evidence="5">GntR family transcriptional regulator</fullName>
    </submittedName>
</protein>
<dbReference type="PRINTS" id="PR00035">
    <property type="entry name" value="HTHGNTR"/>
</dbReference>
<keyword evidence="6" id="KW-1185">Reference proteome</keyword>
<dbReference type="SUPFAM" id="SSF46785">
    <property type="entry name" value="Winged helix' DNA-binding domain"/>
    <property type="match status" value="1"/>
</dbReference>
<proteinExistence type="predicted"/>